<gene>
    <name evidence="3" type="ORF">HMPREF3195_01729</name>
</gene>
<feature type="transmembrane region" description="Helical" evidence="1">
    <location>
        <begin position="242"/>
        <end position="262"/>
    </location>
</feature>
<dbReference type="PATRIC" id="fig|1261.5.peg.1734"/>
<feature type="transmembrane region" description="Helical" evidence="1">
    <location>
        <begin position="12"/>
        <end position="36"/>
    </location>
</feature>
<dbReference type="PANTHER" id="PTHR34473:SF2">
    <property type="entry name" value="UPF0699 TRANSMEMBRANE PROTEIN YDBT"/>
    <property type="match status" value="1"/>
</dbReference>
<keyword evidence="1" id="KW-0812">Transmembrane</keyword>
<protein>
    <recommendedName>
        <fullName evidence="2">YdbS-like PH domain-containing protein</fullName>
    </recommendedName>
</protein>
<feature type="transmembrane region" description="Helical" evidence="1">
    <location>
        <begin position="414"/>
        <end position="432"/>
    </location>
</feature>
<organism evidence="3 4">
    <name type="scientific">Peptostreptococcus anaerobius</name>
    <dbReference type="NCBI Taxonomy" id="1261"/>
    <lineage>
        <taxon>Bacteria</taxon>
        <taxon>Bacillati</taxon>
        <taxon>Bacillota</taxon>
        <taxon>Clostridia</taxon>
        <taxon>Peptostreptococcales</taxon>
        <taxon>Peptostreptococcaceae</taxon>
        <taxon>Peptostreptococcus</taxon>
    </lineage>
</organism>
<feature type="transmembrane region" description="Helical" evidence="1">
    <location>
        <begin position="216"/>
        <end position="236"/>
    </location>
</feature>
<keyword evidence="1" id="KW-1133">Transmembrane helix</keyword>
<keyword evidence="1" id="KW-0472">Membrane</keyword>
<feature type="domain" description="YdbS-like PH" evidence="2">
    <location>
        <begin position="441"/>
        <end position="497"/>
    </location>
</feature>
<dbReference type="STRING" id="1261.HMPREF3195_01729"/>
<dbReference type="Proteomes" id="UP000070326">
    <property type="component" value="Unassembled WGS sequence"/>
</dbReference>
<dbReference type="PANTHER" id="PTHR34473">
    <property type="entry name" value="UPF0699 TRANSMEMBRANE PROTEIN YDBS"/>
    <property type="match status" value="1"/>
</dbReference>
<feature type="transmembrane region" description="Helical" evidence="1">
    <location>
        <begin position="56"/>
        <end position="81"/>
    </location>
</feature>
<evidence type="ECO:0000313" key="4">
    <source>
        <dbReference type="Proteomes" id="UP000070326"/>
    </source>
</evidence>
<accession>A0A135YMH6</accession>
<sequence length="520" mass="59008">MADKKVYRYSPLYIPISILRDVGGLLFSYLLILYFSKDWTMSFIHETLRDFKSGDFSTKISMIIILIVAAQPLIVAILLTYKTLKWKNTRLILEKTSIKSEYKGLLKKESKEVPLSHISNVNLNSGILYMICGLKDVKIDINSSETAMTEDYSITMKKSDAMDLKNRIKNYNLGLVNSPLENIETDKIESASKTCISSENTSFDYKFSINQVIRHVLLSAGPFTIIMFCSGIVSSLNNKDGLLFISILIIIKDFITGLNDFYGLRVVADSENIHISHGLTEVKSFDIARKNIISVSTKQDLVARLLRFKCISIDVIGMGNMSGEGNLVSLYMKNNQLEKFASDAGLVIDYIDTEKSNSKETTKTKDTTIFKDKPREPYIEKPLDIIYRYKLTRNILLLPLVLVIVYLINPNPIVLFLSVIGAFILVAVEAIVSTNMTNVYMSPKKLVIIRGIMSKSTEIIPYTRIDMVEKKQNIFQKRLKLASLNVYMRDHKTGKTVESTGLYREDTFDSLIDYYVNGEK</sequence>
<evidence type="ECO:0000256" key="1">
    <source>
        <dbReference type="SAM" id="Phobius"/>
    </source>
</evidence>
<dbReference type="EMBL" id="LSQZ01000087">
    <property type="protein sequence ID" value="KXI10609.1"/>
    <property type="molecule type" value="Genomic_DNA"/>
</dbReference>
<dbReference type="eggNOG" id="COG3428">
    <property type="taxonomic scope" value="Bacteria"/>
</dbReference>
<name>A0A135YMH6_9FIRM</name>
<dbReference type="InterPro" id="IPR005182">
    <property type="entry name" value="YdbS-like_PH"/>
</dbReference>
<dbReference type="AlphaFoldDB" id="A0A135YMH6"/>
<feature type="transmembrane region" description="Helical" evidence="1">
    <location>
        <begin position="391"/>
        <end position="408"/>
    </location>
</feature>
<dbReference type="RefSeq" id="WP_061102015.1">
    <property type="nucleotide sequence ID" value="NZ_KQ961837.1"/>
</dbReference>
<feature type="domain" description="YdbS-like PH" evidence="2">
    <location>
        <begin position="86"/>
        <end position="165"/>
    </location>
</feature>
<proteinExistence type="predicted"/>
<reference evidence="3 4" key="1">
    <citation type="submission" date="2016-02" db="EMBL/GenBank/DDBJ databases">
        <authorList>
            <person name="Wen L."/>
            <person name="He K."/>
            <person name="Yang H."/>
        </authorList>
    </citation>
    <scope>NUCLEOTIDE SEQUENCE [LARGE SCALE GENOMIC DNA]</scope>
    <source>
        <strain evidence="3 4">MJR8628A</strain>
    </source>
</reference>
<comment type="caution">
    <text evidence="3">The sequence shown here is derived from an EMBL/GenBank/DDBJ whole genome shotgun (WGS) entry which is preliminary data.</text>
</comment>
<dbReference type="Pfam" id="PF03703">
    <property type="entry name" value="bPH_2"/>
    <property type="match status" value="3"/>
</dbReference>
<feature type="domain" description="YdbS-like PH" evidence="2">
    <location>
        <begin position="265"/>
        <end position="319"/>
    </location>
</feature>
<evidence type="ECO:0000259" key="2">
    <source>
        <dbReference type="Pfam" id="PF03703"/>
    </source>
</evidence>
<evidence type="ECO:0000313" key="3">
    <source>
        <dbReference type="EMBL" id="KXI10609.1"/>
    </source>
</evidence>